<keyword evidence="2" id="KW-1185">Reference proteome</keyword>
<protein>
    <submittedName>
        <fullName evidence="1">Uncharacterized protein</fullName>
    </submittedName>
</protein>
<evidence type="ECO:0000313" key="1">
    <source>
        <dbReference type="EMBL" id="KAG7534972.1"/>
    </source>
</evidence>
<gene>
    <name evidence="1" type="ORF">ISN45_Aa08g024650</name>
</gene>
<name>A0A8T1XL87_9BRAS</name>
<reference evidence="1 2" key="1">
    <citation type="submission" date="2020-12" db="EMBL/GenBank/DDBJ databases">
        <title>Concerted genomic and epigenomic changes stabilize Arabidopsis allopolyploids.</title>
        <authorList>
            <person name="Chen Z."/>
        </authorList>
    </citation>
    <scope>NUCLEOTIDE SEQUENCE [LARGE SCALE GENOMIC DNA]</scope>
    <source>
        <strain evidence="1">Allo738</strain>
        <tissue evidence="1">Leaf</tissue>
    </source>
</reference>
<dbReference type="AlphaFoldDB" id="A0A8T1XL87"/>
<evidence type="ECO:0000313" key="2">
    <source>
        <dbReference type="Proteomes" id="UP000694240"/>
    </source>
</evidence>
<dbReference type="EMBL" id="JAEFBK010000013">
    <property type="protein sequence ID" value="KAG7534972.1"/>
    <property type="molecule type" value="Genomic_DNA"/>
</dbReference>
<organism evidence="1 2">
    <name type="scientific">Arabidopsis thaliana x Arabidopsis arenosa</name>
    <dbReference type="NCBI Taxonomy" id="1240361"/>
    <lineage>
        <taxon>Eukaryota</taxon>
        <taxon>Viridiplantae</taxon>
        <taxon>Streptophyta</taxon>
        <taxon>Embryophyta</taxon>
        <taxon>Tracheophyta</taxon>
        <taxon>Spermatophyta</taxon>
        <taxon>Magnoliopsida</taxon>
        <taxon>eudicotyledons</taxon>
        <taxon>Gunneridae</taxon>
        <taxon>Pentapetalae</taxon>
        <taxon>rosids</taxon>
        <taxon>malvids</taxon>
        <taxon>Brassicales</taxon>
        <taxon>Brassicaceae</taxon>
        <taxon>Camelineae</taxon>
        <taxon>Arabidopsis</taxon>
    </lineage>
</organism>
<comment type="caution">
    <text evidence="1">The sequence shown here is derived from an EMBL/GenBank/DDBJ whole genome shotgun (WGS) entry which is preliminary data.</text>
</comment>
<accession>A0A8T1XL87</accession>
<feature type="non-terminal residue" evidence="1">
    <location>
        <position position="26"/>
    </location>
</feature>
<proteinExistence type="predicted"/>
<sequence length="26" mass="2969">MVLGFERLALFVMGGGRCYRWVGRGH</sequence>
<dbReference type="Proteomes" id="UP000694240">
    <property type="component" value="Chromosome 13"/>
</dbReference>